<keyword evidence="2" id="KW-1185">Reference proteome</keyword>
<dbReference type="EMBL" id="JBAHYK010000614">
    <property type="protein sequence ID" value="KAL0572562.1"/>
    <property type="molecule type" value="Genomic_DNA"/>
</dbReference>
<organism evidence="1 2">
    <name type="scientific">Marasmius crinis-equi</name>
    <dbReference type="NCBI Taxonomy" id="585013"/>
    <lineage>
        <taxon>Eukaryota</taxon>
        <taxon>Fungi</taxon>
        <taxon>Dikarya</taxon>
        <taxon>Basidiomycota</taxon>
        <taxon>Agaricomycotina</taxon>
        <taxon>Agaricomycetes</taxon>
        <taxon>Agaricomycetidae</taxon>
        <taxon>Agaricales</taxon>
        <taxon>Marasmiineae</taxon>
        <taxon>Marasmiaceae</taxon>
        <taxon>Marasmius</taxon>
    </lineage>
</organism>
<evidence type="ECO:0000313" key="2">
    <source>
        <dbReference type="Proteomes" id="UP001465976"/>
    </source>
</evidence>
<evidence type="ECO:0000313" key="1">
    <source>
        <dbReference type="EMBL" id="KAL0572562.1"/>
    </source>
</evidence>
<reference evidence="1 2" key="1">
    <citation type="submission" date="2024-02" db="EMBL/GenBank/DDBJ databases">
        <title>A draft genome for the cacao thread blight pathogen Marasmius crinis-equi.</title>
        <authorList>
            <person name="Cohen S.P."/>
            <person name="Baruah I.K."/>
            <person name="Amoako-Attah I."/>
            <person name="Bukari Y."/>
            <person name="Meinhardt L.W."/>
            <person name="Bailey B.A."/>
        </authorList>
    </citation>
    <scope>NUCLEOTIDE SEQUENCE [LARGE SCALE GENOMIC DNA]</scope>
    <source>
        <strain evidence="1 2">GH-76</strain>
    </source>
</reference>
<evidence type="ECO:0008006" key="3">
    <source>
        <dbReference type="Google" id="ProtNLM"/>
    </source>
</evidence>
<sequence>MAIIEDRIDGDVGKFCEEIAQQSVPEACSPGAPPRYEPIVQTDDVHPSTILEILPPEIFQEIAQEVCSTEFASNEDSLSVEPVYPIKIGRKCRRLPVDLALVCRWFRDQIYAMSSLWSRISIRLPCLSHKKLDSLRTLMSQSKGRLLQLLIRGSGSRLSPAVKAFLVEEVFVRACRIDCEWDTVIGVDYNQPLLFPRLTIVQILSHGVTPSQLSMRQQRQIKALIEASSLKCLIINTIEWRGSDFIVIPRGLVEFHVTDDIRMSRLLGIAAIPHLQSLSISIRVTSFPAIIPDLVLPQVKCLSLRAGARVSSEVLRHIWAPRVEELQIDLRTADRDSTDSLLVFLRHSALPPLHKLSWRIGTWTLGPATSLDQWKEVFHNVPTMKELDWTWYAYQDDWEFDKISLLLEALRDVDLRLPELRKVKIDFEGDSWPVKKTDIEDIALEFIKTVEARKQVSPSLRKASFDVVLPHWCYGRWEMKYVGASTWDAVKSRKAEVEERLQDCVIKLVLPERMYSYRRHWRIVGGEPGLDETSHDQDDVIFGLTTPRAERRFEEQLARRENSP</sequence>
<protein>
    <recommendedName>
        <fullName evidence="3">F-box domain-containing protein</fullName>
    </recommendedName>
</protein>
<accession>A0ABR3FB67</accession>
<gene>
    <name evidence="1" type="ORF">V5O48_009399</name>
</gene>
<comment type="caution">
    <text evidence="1">The sequence shown here is derived from an EMBL/GenBank/DDBJ whole genome shotgun (WGS) entry which is preliminary data.</text>
</comment>
<name>A0ABR3FB67_9AGAR</name>
<dbReference type="Proteomes" id="UP001465976">
    <property type="component" value="Unassembled WGS sequence"/>
</dbReference>
<proteinExistence type="predicted"/>